<gene>
    <name evidence="2" type="ORF">B7H23_01650</name>
</gene>
<keyword evidence="1" id="KW-0472">Membrane</keyword>
<evidence type="ECO:0008006" key="4">
    <source>
        <dbReference type="Google" id="ProtNLM"/>
    </source>
</evidence>
<evidence type="ECO:0000256" key="1">
    <source>
        <dbReference type="SAM" id="Phobius"/>
    </source>
</evidence>
<comment type="caution">
    <text evidence="2">The sequence shown here is derived from an EMBL/GenBank/DDBJ whole genome shotgun (WGS) entry which is preliminary data.</text>
</comment>
<feature type="transmembrane region" description="Helical" evidence="1">
    <location>
        <begin position="115"/>
        <end position="138"/>
    </location>
</feature>
<evidence type="ECO:0000313" key="3">
    <source>
        <dbReference type="Proteomes" id="UP000215405"/>
    </source>
</evidence>
<feature type="transmembrane region" description="Helical" evidence="1">
    <location>
        <begin position="73"/>
        <end position="95"/>
    </location>
</feature>
<organism evidence="2 3">
    <name type="scientific">Notoacmeibacter marinus</name>
    <dbReference type="NCBI Taxonomy" id="1876515"/>
    <lineage>
        <taxon>Bacteria</taxon>
        <taxon>Pseudomonadati</taxon>
        <taxon>Pseudomonadota</taxon>
        <taxon>Alphaproteobacteria</taxon>
        <taxon>Hyphomicrobiales</taxon>
        <taxon>Notoacmeibacteraceae</taxon>
        <taxon>Notoacmeibacter</taxon>
    </lineage>
</organism>
<dbReference type="Pfam" id="PF11911">
    <property type="entry name" value="DUF3429"/>
    <property type="match status" value="1"/>
</dbReference>
<dbReference type="AlphaFoldDB" id="A0A231V0I9"/>
<dbReference type="PANTHER" id="PTHR15887">
    <property type="entry name" value="TRANSMEMBRANE PROTEIN 69"/>
    <property type="match status" value="1"/>
</dbReference>
<keyword evidence="3" id="KW-1185">Reference proteome</keyword>
<name>A0A231V0I9_9HYPH</name>
<evidence type="ECO:0000313" key="2">
    <source>
        <dbReference type="EMBL" id="OXT01692.1"/>
    </source>
</evidence>
<dbReference type="InterPro" id="IPR021836">
    <property type="entry name" value="DUF3429"/>
</dbReference>
<keyword evidence="1" id="KW-1133">Transmembrane helix</keyword>
<keyword evidence="1" id="KW-0812">Transmembrane</keyword>
<accession>A0A231V0I9</accession>
<dbReference type="PANTHER" id="PTHR15887:SF1">
    <property type="entry name" value="TRANSMEMBRANE PROTEIN 69"/>
    <property type="match status" value="1"/>
</dbReference>
<feature type="transmembrane region" description="Helical" evidence="1">
    <location>
        <begin position="159"/>
        <end position="179"/>
    </location>
</feature>
<sequence length="180" mass="19958">MARTDRLQTGLIRTMLPPGASRRGDRSMDKTELDEQNAATAHLLVFGGYLPFLVLTLFFLFPDIAPLTRSGSLIMLIGYGAVILSFLGGIRWGFATARNDQASARELLTSVVPSLIAWMCLTLPSAPALFLLAVTFVWHFFWDRRHAERHDLPAWFLPLRLRVTVAVAPTLLIAAIAVLL</sequence>
<dbReference type="Proteomes" id="UP000215405">
    <property type="component" value="Unassembled WGS sequence"/>
</dbReference>
<feature type="transmembrane region" description="Helical" evidence="1">
    <location>
        <begin position="39"/>
        <end position="61"/>
    </location>
</feature>
<proteinExistence type="predicted"/>
<protein>
    <recommendedName>
        <fullName evidence="4">DUF3429 domain-containing protein</fullName>
    </recommendedName>
</protein>
<dbReference type="EMBL" id="NBYO01000001">
    <property type="protein sequence ID" value="OXT01692.1"/>
    <property type="molecule type" value="Genomic_DNA"/>
</dbReference>
<reference evidence="3" key="1">
    <citation type="journal article" date="2017" name="Int. J. Syst. Evol. Microbiol.">
        <title>Notoacmeibacter marinus gen. nov., sp. nov., isolated from the gut of a limpet and proposal of Notoacmeibacteraceae fam. nov. in the order Rhizobiales of the class Alphaproteobacteria.</title>
        <authorList>
            <person name="Huang Z."/>
            <person name="Guo F."/>
            <person name="Lai Q."/>
        </authorList>
    </citation>
    <scope>NUCLEOTIDE SEQUENCE [LARGE SCALE GENOMIC DNA]</scope>
    <source>
        <strain evidence="3">XMTR2A4</strain>
    </source>
</reference>